<dbReference type="PANTHER" id="PTHR33710:SF79">
    <property type="entry name" value="OS06G0205337 PROTEIN"/>
    <property type="match status" value="1"/>
</dbReference>
<dbReference type="AlphaFoldDB" id="A0A834LPN4"/>
<keyword evidence="4" id="KW-1185">Reference proteome</keyword>
<dbReference type="SUPFAM" id="SSF56219">
    <property type="entry name" value="DNase I-like"/>
    <property type="match status" value="1"/>
</dbReference>
<accession>A0A834LPN4</accession>
<dbReference type="InterPro" id="IPR027417">
    <property type="entry name" value="P-loop_NTPase"/>
</dbReference>
<dbReference type="Pfam" id="PF00931">
    <property type="entry name" value="NB-ARC"/>
    <property type="match status" value="1"/>
</dbReference>
<name>A0A834LPN4_RHOSS</name>
<dbReference type="Gene3D" id="3.60.10.10">
    <property type="entry name" value="Endonuclease/exonuclease/phosphatase"/>
    <property type="match status" value="1"/>
</dbReference>
<dbReference type="PANTHER" id="PTHR33710">
    <property type="entry name" value="BNAC02G09200D PROTEIN"/>
    <property type="match status" value="1"/>
</dbReference>
<protein>
    <recommendedName>
        <fullName evidence="2">NB-ARC domain-containing protein</fullName>
    </recommendedName>
</protein>
<dbReference type="SUPFAM" id="SSF52540">
    <property type="entry name" value="P-loop containing nucleoside triphosphate hydrolases"/>
    <property type="match status" value="1"/>
</dbReference>
<evidence type="ECO:0000313" key="4">
    <source>
        <dbReference type="Proteomes" id="UP000626092"/>
    </source>
</evidence>
<gene>
    <name evidence="3" type="ORF">RHSIM_Rhsim05G0135000</name>
</gene>
<dbReference type="EMBL" id="WJXA01000005">
    <property type="protein sequence ID" value="KAF7142855.1"/>
    <property type="molecule type" value="Genomic_DNA"/>
</dbReference>
<reference evidence="3" key="1">
    <citation type="submission" date="2019-11" db="EMBL/GenBank/DDBJ databases">
        <authorList>
            <person name="Liu Y."/>
            <person name="Hou J."/>
            <person name="Li T.-Q."/>
            <person name="Guan C.-H."/>
            <person name="Wu X."/>
            <person name="Wu H.-Z."/>
            <person name="Ling F."/>
            <person name="Zhang R."/>
            <person name="Shi X.-G."/>
            <person name="Ren J.-P."/>
            <person name="Chen E.-F."/>
            <person name="Sun J.-M."/>
        </authorList>
    </citation>
    <scope>NUCLEOTIDE SEQUENCE</scope>
    <source>
        <strain evidence="3">Adult_tree_wgs_1</strain>
        <tissue evidence="3">Leaves</tissue>
    </source>
</reference>
<keyword evidence="1" id="KW-0175">Coiled coil</keyword>
<dbReference type="Gene3D" id="3.40.50.300">
    <property type="entry name" value="P-loop containing nucleotide triphosphate hydrolases"/>
    <property type="match status" value="1"/>
</dbReference>
<proteinExistence type="predicted"/>
<dbReference type="Proteomes" id="UP000626092">
    <property type="component" value="Unassembled WGS sequence"/>
</dbReference>
<sequence>MCTPQGIIEKVGCLVFDEAVKAAIEKGKYVIGYKTNLKELQVEIRKLDDHREIIQRKVHEANNDGKSVYTAVSDWPKDADAMTRDVHDQQLVGQTEADRMTPDVEEQLVGQTEVDGVIRDVQEQLVGQTEADGVTRDIQEQLVGQSYDTGNMSYFKWPPPPKLEFPSNENYVDLDSRTPAFKRIVDALKDPGVNVIGVHGLGGDSKTTLVEEVSKKMRHDRTFKQVTLTVVSKDLNVKEIQSKLADRLDFKVDATLDEKGRATHEFFYVDPVGLSGGLALWWTNDVGVNIELANKNLMHVVVNDKATNAYWASSFVYGCPSRSGCQEVWDSIKSIARLESLPWLCMGDFNQVLTVDDKFGGHLPSQNALSSLHDMISADGLVDLEFKGHIFTWRNNRSEGSFIMERIDMAFANSGWRELYEHAMVFVEAAVGSDHNPLILNTDVPLNKVGKPFRFESFWLSDEECSVVISEAWNQG</sequence>
<organism evidence="3 4">
    <name type="scientific">Rhododendron simsii</name>
    <name type="common">Sims's rhododendron</name>
    <dbReference type="NCBI Taxonomy" id="118357"/>
    <lineage>
        <taxon>Eukaryota</taxon>
        <taxon>Viridiplantae</taxon>
        <taxon>Streptophyta</taxon>
        <taxon>Embryophyta</taxon>
        <taxon>Tracheophyta</taxon>
        <taxon>Spermatophyta</taxon>
        <taxon>Magnoliopsida</taxon>
        <taxon>eudicotyledons</taxon>
        <taxon>Gunneridae</taxon>
        <taxon>Pentapetalae</taxon>
        <taxon>asterids</taxon>
        <taxon>Ericales</taxon>
        <taxon>Ericaceae</taxon>
        <taxon>Ericoideae</taxon>
        <taxon>Rhodoreae</taxon>
        <taxon>Rhododendron</taxon>
    </lineage>
</organism>
<evidence type="ECO:0000259" key="2">
    <source>
        <dbReference type="Pfam" id="PF00931"/>
    </source>
</evidence>
<evidence type="ECO:0000313" key="3">
    <source>
        <dbReference type="EMBL" id="KAF7142855.1"/>
    </source>
</evidence>
<evidence type="ECO:0000256" key="1">
    <source>
        <dbReference type="SAM" id="Coils"/>
    </source>
</evidence>
<feature type="domain" description="NB-ARC" evidence="2">
    <location>
        <begin position="182"/>
        <end position="251"/>
    </location>
</feature>
<dbReference type="InterPro" id="IPR002182">
    <property type="entry name" value="NB-ARC"/>
</dbReference>
<dbReference type="OrthoDB" id="1224909at2759"/>
<feature type="coiled-coil region" evidence="1">
    <location>
        <begin position="37"/>
        <end position="64"/>
    </location>
</feature>
<dbReference type="GO" id="GO:0043531">
    <property type="term" value="F:ADP binding"/>
    <property type="evidence" value="ECO:0007669"/>
    <property type="project" value="InterPro"/>
</dbReference>
<dbReference type="InterPro" id="IPR036691">
    <property type="entry name" value="Endo/exonu/phosph_ase_sf"/>
</dbReference>
<comment type="caution">
    <text evidence="3">The sequence shown here is derived from an EMBL/GenBank/DDBJ whole genome shotgun (WGS) entry which is preliminary data.</text>
</comment>